<evidence type="ECO:0000313" key="11">
    <source>
        <dbReference type="EMBL" id="TCK46882.1"/>
    </source>
</evidence>
<keyword evidence="2" id="KW-0547">Nucleotide-binding</keyword>
<keyword evidence="7" id="KW-0804">Transcription</keyword>
<dbReference type="Pfam" id="PF25601">
    <property type="entry name" value="AAA_lid_14"/>
    <property type="match status" value="1"/>
</dbReference>
<evidence type="ECO:0000256" key="3">
    <source>
        <dbReference type="ARBA" id="ARBA00022840"/>
    </source>
</evidence>
<dbReference type="Pfam" id="PF00072">
    <property type="entry name" value="Response_reg"/>
    <property type="match status" value="1"/>
</dbReference>
<evidence type="ECO:0000256" key="4">
    <source>
        <dbReference type="ARBA" id="ARBA00023012"/>
    </source>
</evidence>
<evidence type="ECO:0000256" key="5">
    <source>
        <dbReference type="ARBA" id="ARBA00023015"/>
    </source>
</evidence>
<evidence type="ECO:0000259" key="9">
    <source>
        <dbReference type="PROSITE" id="PS50045"/>
    </source>
</evidence>
<keyword evidence="5" id="KW-0805">Transcription regulation</keyword>
<dbReference type="GO" id="GO:0043565">
    <property type="term" value="F:sequence-specific DNA binding"/>
    <property type="evidence" value="ECO:0007669"/>
    <property type="project" value="InterPro"/>
</dbReference>
<dbReference type="PROSITE" id="PS00676">
    <property type="entry name" value="SIGMA54_INTERACT_2"/>
    <property type="match status" value="1"/>
</dbReference>
<organism evidence="11 12">
    <name type="scientific">Celerinatantimonas diazotrophica</name>
    <dbReference type="NCBI Taxonomy" id="412034"/>
    <lineage>
        <taxon>Bacteria</taxon>
        <taxon>Pseudomonadati</taxon>
        <taxon>Pseudomonadota</taxon>
        <taxon>Gammaproteobacteria</taxon>
        <taxon>Celerinatantimonadaceae</taxon>
        <taxon>Celerinatantimonas</taxon>
    </lineage>
</organism>
<evidence type="ECO:0000256" key="6">
    <source>
        <dbReference type="ARBA" id="ARBA00023125"/>
    </source>
</evidence>
<dbReference type="GO" id="GO:0005524">
    <property type="term" value="F:ATP binding"/>
    <property type="evidence" value="ECO:0007669"/>
    <property type="project" value="UniProtKB-KW"/>
</dbReference>
<evidence type="ECO:0000256" key="8">
    <source>
        <dbReference type="PROSITE-ProRule" id="PRU00169"/>
    </source>
</evidence>
<dbReference type="PROSITE" id="PS00675">
    <property type="entry name" value="SIGMA54_INTERACT_1"/>
    <property type="match status" value="1"/>
</dbReference>
<dbReference type="PROSITE" id="PS50045">
    <property type="entry name" value="SIGMA54_INTERACT_4"/>
    <property type="match status" value="1"/>
</dbReference>
<evidence type="ECO:0000256" key="2">
    <source>
        <dbReference type="ARBA" id="ARBA00022741"/>
    </source>
</evidence>
<feature type="modified residue" description="4-aspartylphosphate" evidence="8">
    <location>
        <position position="53"/>
    </location>
</feature>
<dbReference type="PANTHER" id="PTHR32071">
    <property type="entry name" value="TRANSCRIPTIONAL REGULATORY PROTEIN"/>
    <property type="match status" value="1"/>
</dbReference>
<dbReference type="PROSITE" id="PS00688">
    <property type="entry name" value="SIGMA54_INTERACT_3"/>
    <property type="match status" value="1"/>
</dbReference>
<evidence type="ECO:0000256" key="7">
    <source>
        <dbReference type="ARBA" id="ARBA00023163"/>
    </source>
</evidence>
<reference evidence="11 12" key="1">
    <citation type="submission" date="2019-03" db="EMBL/GenBank/DDBJ databases">
        <title>Genomic Encyclopedia of Type Strains, Phase IV (KMG-IV): sequencing the most valuable type-strain genomes for metagenomic binning, comparative biology and taxonomic classification.</title>
        <authorList>
            <person name="Goeker M."/>
        </authorList>
    </citation>
    <scope>NUCLEOTIDE SEQUENCE [LARGE SCALE GENOMIC DNA]</scope>
    <source>
        <strain evidence="11 12">DSM 18577</strain>
    </source>
</reference>
<dbReference type="PANTHER" id="PTHR32071:SF57">
    <property type="entry name" value="C4-DICARBOXYLATE TRANSPORT TRANSCRIPTIONAL REGULATORY PROTEIN DCTD"/>
    <property type="match status" value="1"/>
</dbReference>
<dbReference type="InterPro" id="IPR058031">
    <property type="entry name" value="AAA_lid_NorR"/>
</dbReference>
<dbReference type="AlphaFoldDB" id="A0A4R1J8H1"/>
<accession>A0A4R1J8H1</accession>
<dbReference type="SMART" id="SM00448">
    <property type="entry name" value="REC"/>
    <property type="match status" value="1"/>
</dbReference>
<dbReference type="GO" id="GO:0006355">
    <property type="term" value="P:regulation of DNA-templated transcription"/>
    <property type="evidence" value="ECO:0007669"/>
    <property type="project" value="InterPro"/>
</dbReference>
<keyword evidence="1 8" id="KW-0597">Phosphoprotein</keyword>
<dbReference type="FunFam" id="3.40.50.2300:FF:000018">
    <property type="entry name" value="DNA-binding transcriptional regulator NtrC"/>
    <property type="match status" value="1"/>
</dbReference>
<dbReference type="InterPro" id="IPR025944">
    <property type="entry name" value="Sigma_54_int_dom_CS"/>
</dbReference>
<feature type="domain" description="Response regulatory" evidence="10">
    <location>
        <begin position="4"/>
        <end position="118"/>
    </location>
</feature>
<dbReference type="SUPFAM" id="SSF52172">
    <property type="entry name" value="CheY-like"/>
    <property type="match status" value="1"/>
</dbReference>
<dbReference type="FunFam" id="3.40.50.300:FF:000006">
    <property type="entry name" value="DNA-binding transcriptional regulator NtrC"/>
    <property type="match status" value="1"/>
</dbReference>
<dbReference type="InterPro" id="IPR025943">
    <property type="entry name" value="Sigma_54_int_dom_ATP-bd_2"/>
</dbReference>
<dbReference type="Pfam" id="PF02954">
    <property type="entry name" value="HTH_8"/>
    <property type="match status" value="1"/>
</dbReference>
<keyword evidence="12" id="KW-1185">Reference proteome</keyword>
<comment type="caution">
    <text evidence="11">The sequence shown here is derived from an EMBL/GenBank/DDBJ whole genome shotgun (WGS) entry which is preliminary data.</text>
</comment>
<evidence type="ECO:0000259" key="10">
    <source>
        <dbReference type="PROSITE" id="PS50110"/>
    </source>
</evidence>
<dbReference type="InterPro" id="IPR011006">
    <property type="entry name" value="CheY-like_superfamily"/>
</dbReference>
<dbReference type="InterPro" id="IPR003593">
    <property type="entry name" value="AAA+_ATPase"/>
</dbReference>
<dbReference type="SUPFAM" id="SSF46689">
    <property type="entry name" value="Homeodomain-like"/>
    <property type="match status" value="1"/>
</dbReference>
<dbReference type="InterPro" id="IPR027417">
    <property type="entry name" value="P-loop_NTPase"/>
</dbReference>
<sequence>MSIPVMLIDDDPDILRSLGQTLMIEDFPCQSFSSAVTALKNLDSDWPGVIITDINMPQMDGLTFMHRALAIDADLPIILLTGHGDISTAVQAMRDGAYDFLEKPFSSDHLLEVVARAAEKRQLTQENRSLRQEIEAQSSPGPRILGISASMVHLRKILTQIKDMPADVLIHGETGSGKELIARFLHDHSNRRQANFVAINCGAIPETMIESELFGFEAGAFTGANKKRIGKIAYADGGTLFLDEIESMPMPLQIKLLRVLEERSVEPLGSNQTVALNIRIVAATKCDLKAASDEGWFRRDLYYRLNVVTIEIPPLRERREDIPLLWENFIKVACSRYQLEPPSLSKTVLTELAGYDWPGNVRELRNLAERLVLMGEDALKQISSAEQQGANLSLSEQLARFEKTLLQDALTRHQGNLKAVQEDLNMGRKTLYEKMRKYQLDKQDFKDD</sequence>
<dbReference type="Pfam" id="PF00158">
    <property type="entry name" value="Sigma54_activat"/>
    <property type="match status" value="1"/>
</dbReference>
<protein>
    <submittedName>
        <fullName evidence="11">Two-component system C4-dicarboxylate transport response regulator DctD</fullName>
    </submittedName>
</protein>
<dbReference type="RefSeq" id="WP_131913787.1">
    <property type="nucleotide sequence ID" value="NZ_OU594967.1"/>
</dbReference>
<dbReference type="Proteomes" id="UP000295565">
    <property type="component" value="Unassembled WGS sequence"/>
</dbReference>
<dbReference type="EMBL" id="SMGD01000016">
    <property type="protein sequence ID" value="TCK46882.1"/>
    <property type="molecule type" value="Genomic_DNA"/>
</dbReference>
<dbReference type="CDD" id="cd17549">
    <property type="entry name" value="REC_DctD-like"/>
    <property type="match status" value="1"/>
</dbReference>
<dbReference type="CDD" id="cd00009">
    <property type="entry name" value="AAA"/>
    <property type="match status" value="1"/>
</dbReference>
<dbReference type="InterPro" id="IPR025662">
    <property type="entry name" value="Sigma_54_int_dom_ATP-bd_1"/>
</dbReference>
<dbReference type="Gene3D" id="1.10.8.60">
    <property type="match status" value="1"/>
</dbReference>
<dbReference type="PROSITE" id="PS50110">
    <property type="entry name" value="RESPONSE_REGULATORY"/>
    <property type="match status" value="1"/>
</dbReference>
<dbReference type="InterPro" id="IPR002197">
    <property type="entry name" value="HTH_Fis"/>
</dbReference>
<dbReference type="InterPro" id="IPR002078">
    <property type="entry name" value="Sigma_54_int"/>
</dbReference>
<gene>
    <name evidence="11" type="ORF">EV690_3030</name>
</gene>
<keyword evidence="6" id="KW-0238">DNA-binding</keyword>
<keyword evidence="4" id="KW-0902">Two-component regulatory system</keyword>
<dbReference type="SMART" id="SM00382">
    <property type="entry name" value="AAA"/>
    <property type="match status" value="1"/>
</dbReference>
<dbReference type="Gene3D" id="3.40.50.2300">
    <property type="match status" value="1"/>
</dbReference>
<proteinExistence type="predicted"/>
<evidence type="ECO:0000256" key="1">
    <source>
        <dbReference type="ARBA" id="ARBA00022553"/>
    </source>
</evidence>
<dbReference type="InterPro" id="IPR001789">
    <property type="entry name" value="Sig_transdc_resp-reg_receiver"/>
</dbReference>
<evidence type="ECO:0000313" key="12">
    <source>
        <dbReference type="Proteomes" id="UP000295565"/>
    </source>
</evidence>
<feature type="domain" description="Sigma-54 factor interaction" evidence="9">
    <location>
        <begin position="144"/>
        <end position="373"/>
    </location>
</feature>
<name>A0A4R1J8H1_9GAMM</name>
<dbReference type="SUPFAM" id="SSF52540">
    <property type="entry name" value="P-loop containing nucleoside triphosphate hydrolases"/>
    <property type="match status" value="1"/>
</dbReference>
<dbReference type="InterPro" id="IPR009057">
    <property type="entry name" value="Homeodomain-like_sf"/>
</dbReference>
<dbReference type="Gene3D" id="3.40.50.300">
    <property type="entry name" value="P-loop containing nucleotide triphosphate hydrolases"/>
    <property type="match status" value="1"/>
</dbReference>
<dbReference type="Gene3D" id="1.10.10.60">
    <property type="entry name" value="Homeodomain-like"/>
    <property type="match status" value="1"/>
</dbReference>
<dbReference type="GO" id="GO:0000160">
    <property type="term" value="P:phosphorelay signal transduction system"/>
    <property type="evidence" value="ECO:0007669"/>
    <property type="project" value="UniProtKB-KW"/>
</dbReference>
<dbReference type="OrthoDB" id="9804019at2"/>
<keyword evidence="3" id="KW-0067">ATP-binding</keyword>